<evidence type="ECO:0000256" key="4">
    <source>
        <dbReference type="ARBA" id="ARBA00022827"/>
    </source>
</evidence>
<dbReference type="SUPFAM" id="SSF47203">
    <property type="entry name" value="Acyl-CoA dehydrogenase C-terminal domain-like"/>
    <property type="match status" value="1"/>
</dbReference>
<dbReference type="InterPro" id="IPR006089">
    <property type="entry name" value="Acyl-CoA_DH_CS"/>
</dbReference>
<keyword evidence="11" id="KW-1185">Reference proteome</keyword>
<dbReference type="Pfam" id="PF18158">
    <property type="entry name" value="AidB_N"/>
    <property type="match status" value="1"/>
</dbReference>
<evidence type="ECO:0000256" key="2">
    <source>
        <dbReference type="ARBA" id="ARBA00009347"/>
    </source>
</evidence>
<dbReference type="SUPFAM" id="SSF56645">
    <property type="entry name" value="Acyl-CoA dehydrogenase NM domain-like"/>
    <property type="match status" value="1"/>
</dbReference>
<dbReference type="InterPro" id="IPR006091">
    <property type="entry name" value="Acyl-CoA_Oxase/DH_mid-dom"/>
</dbReference>
<evidence type="ECO:0000313" key="10">
    <source>
        <dbReference type="EMBL" id="GAA2082326.1"/>
    </source>
</evidence>
<dbReference type="InterPro" id="IPR052904">
    <property type="entry name" value="Acyl-CoA_dehydrogenase-like"/>
</dbReference>
<feature type="region of interest" description="Disordered" evidence="6">
    <location>
        <begin position="1"/>
        <end position="20"/>
    </location>
</feature>
<dbReference type="EMBL" id="BAAAPE010000011">
    <property type="protein sequence ID" value="GAA2082326.1"/>
    <property type="molecule type" value="Genomic_DNA"/>
</dbReference>
<evidence type="ECO:0000256" key="6">
    <source>
        <dbReference type="SAM" id="MobiDB-lite"/>
    </source>
</evidence>
<comment type="similarity">
    <text evidence="2 5">Belongs to the acyl-CoA dehydrogenase family.</text>
</comment>
<sequence>MSATAAAPDSASTHTVANQPPPLVEYDLFTEDHALAEAVARHVAPERAEEARGELSALGRAAGSAEAQEWGRQANECPPVLRTHDRYGHRIDEVEFHPAWHRLMERGVAAGLTDPWSRPDGQLRRSAAFYVWSQVEAGHGCPLSMTHAAVPALRREPEVAAEWEPLLASHTYDYGLDRPASAKAGAIAGMGMTEKQGGSDVRANTTAAVPLTSGGEGEYVLTGHKWFCSAPMSDVFLVLAQAPGGLTCFLVPRVLPDGTRNTFRIQRLKDKLGNRSNASSEVEFDGTTWARRVGEEGRGVATIIEMVAATRLDCVTGSAALMRQAVAQAAHHTAHRAAFGTTLIDQPLMKNVLADLAIESEAATALAMRLAAAYDGAAAGDAQDRAFLRLAVPAAKYWVTKRATPLAAEALECLGGNGYVEESGMPRLLRESPLNSIWEGSGNVQSLDMLRALQRSPDSLNAFLSEIGQTRGADHRLDDAVKEVLSDLGDLDGIEGRARRLAENMALVLQGSLLVRYAPAAVADAFCASRLGGDSGLAFGTLPVGADTGAIVERALPTA</sequence>
<reference evidence="10 11" key="1">
    <citation type="journal article" date="2019" name="Int. J. Syst. Evol. Microbiol.">
        <title>The Global Catalogue of Microorganisms (GCM) 10K type strain sequencing project: providing services to taxonomists for standard genome sequencing and annotation.</title>
        <authorList>
            <consortium name="The Broad Institute Genomics Platform"/>
            <consortium name="The Broad Institute Genome Sequencing Center for Infectious Disease"/>
            <person name="Wu L."/>
            <person name="Ma J."/>
        </authorList>
    </citation>
    <scope>NUCLEOTIDE SEQUENCE [LARGE SCALE GENOMIC DNA]</scope>
    <source>
        <strain evidence="10 11">JCM 15478</strain>
    </source>
</reference>
<dbReference type="Gene3D" id="2.40.110.20">
    <property type="match status" value="1"/>
</dbReference>
<evidence type="ECO:0000256" key="1">
    <source>
        <dbReference type="ARBA" id="ARBA00001974"/>
    </source>
</evidence>
<feature type="domain" description="Adaptive response protein AidB N-terminal" evidence="9">
    <location>
        <begin position="18"/>
        <end position="173"/>
    </location>
</feature>
<name>A0ABN2W3F0_9ACTN</name>
<dbReference type="Gene3D" id="1.20.140.10">
    <property type="entry name" value="Butyryl-CoA Dehydrogenase, subunit A, domain 3"/>
    <property type="match status" value="1"/>
</dbReference>
<dbReference type="PROSITE" id="PS00072">
    <property type="entry name" value="ACYL_COA_DH_1"/>
    <property type="match status" value="1"/>
</dbReference>
<feature type="domain" description="Acyl-CoA oxidase/dehydrogenase middle" evidence="8">
    <location>
        <begin position="190"/>
        <end position="286"/>
    </location>
</feature>
<feature type="domain" description="Acyl-CoA dehydrogenase/oxidase C-terminal" evidence="7">
    <location>
        <begin position="297"/>
        <end position="453"/>
    </location>
</feature>
<keyword evidence="4 5" id="KW-0274">FAD</keyword>
<evidence type="ECO:0000259" key="7">
    <source>
        <dbReference type="Pfam" id="PF00441"/>
    </source>
</evidence>
<feature type="compositionally biased region" description="Low complexity" evidence="6">
    <location>
        <begin position="1"/>
        <end position="15"/>
    </location>
</feature>
<evidence type="ECO:0000256" key="5">
    <source>
        <dbReference type="RuleBase" id="RU362125"/>
    </source>
</evidence>
<evidence type="ECO:0000256" key="3">
    <source>
        <dbReference type="ARBA" id="ARBA00022630"/>
    </source>
</evidence>
<dbReference type="InterPro" id="IPR036250">
    <property type="entry name" value="AcylCo_DH-like_C"/>
</dbReference>
<dbReference type="Gene3D" id="6.10.250.600">
    <property type="match status" value="1"/>
</dbReference>
<proteinExistence type="inferred from homology"/>
<dbReference type="PANTHER" id="PTHR42707">
    <property type="entry name" value="ACYL-COA DEHYDROGENASE"/>
    <property type="match status" value="1"/>
</dbReference>
<dbReference type="InterPro" id="IPR009100">
    <property type="entry name" value="AcylCoA_DH/oxidase_NM_dom_sf"/>
</dbReference>
<accession>A0ABN2W3F0</accession>
<dbReference type="PROSITE" id="PS00073">
    <property type="entry name" value="ACYL_COA_DH_2"/>
    <property type="match status" value="1"/>
</dbReference>
<dbReference type="PANTHER" id="PTHR42707:SF3">
    <property type="entry name" value="ACYL-COA DEHYDROGENASE AIDB-RELATED"/>
    <property type="match status" value="1"/>
</dbReference>
<organism evidence="10 11">
    <name type="scientific">Streptomyces albiaxialis</name>
    <dbReference type="NCBI Taxonomy" id="329523"/>
    <lineage>
        <taxon>Bacteria</taxon>
        <taxon>Bacillati</taxon>
        <taxon>Actinomycetota</taxon>
        <taxon>Actinomycetes</taxon>
        <taxon>Kitasatosporales</taxon>
        <taxon>Streptomycetaceae</taxon>
        <taxon>Streptomyces</taxon>
    </lineage>
</organism>
<gene>
    <name evidence="10" type="ORF">GCM10009801_41980</name>
</gene>
<protein>
    <submittedName>
        <fullName evidence="10">Acyl-CoA dehydrogenase family protein</fullName>
    </submittedName>
</protein>
<dbReference type="Proteomes" id="UP001500016">
    <property type="component" value="Unassembled WGS sequence"/>
</dbReference>
<dbReference type="InterPro" id="IPR041504">
    <property type="entry name" value="AidB_N"/>
</dbReference>
<keyword evidence="5" id="KW-0560">Oxidoreductase</keyword>
<evidence type="ECO:0000259" key="8">
    <source>
        <dbReference type="Pfam" id="PF02770"/>
    </source>
</evidence>
<dbReference type="Pfam" id="PF00441">
    <property type="entry name" value="Acyl-CoA_dh_1"/>
    <property type="match status" value="1"/>
</dbReference>
<evidence type="ECO:0000259" key="9">
    <source>
        <dbReference type="Pfam" id="PF18158"/>
    </source>
</evidence>
<evidence type="ECO:0000313" key="11">
    <source>
        <dbReference type="Proteomes" id="UP001500016"/>
    </source>
</evidence>
<dbReference type="InterPro" id="IPR009075">
    <property type="entry name" value="AcylCo_DH/oxidase_C"/>
</dbReference>
<keyword evidence="3 5" id="KW-0285">Flavoprotein</keyword>
<dbReference type="RefSeq" id="WP_344530412.1">
    <property type="nucleotide sequence ID" value="NZ_BAAAPE010000011.1"/>
</dbReference>
<dbReference type="Pfam" id="PF02770">
    <property type="entry name" value="Acyl-CoA_dh_M"/>
    <property type="match status" value="1"/>
</dbReference>
<comment type="cofactor">
    <cofactor evidence="1 5">
        <name>FAD</name>
        <dbReference type="ChEBI" id="CHEBI:57692"/>
    </cofactor>
</comment>
<comment type="caution">
    <text evidence="10">The sequence shown here is derived from an EMBL/GenBank/DDBJ whole genome shotgun (WGS) entry which is preliminary data.</text>
</comment>